<dbReference type="Proteomes" id="UP001597545">
    <property type="component" value="Unassembled WGS sequence"/>
</dbReference>
<gene>
    <name evidence="1" type="ORF">ACFSR5_01750</name>
</gene>
<evidence type="ECO:0000313" key="1">
    <source>
        <dbReference type="EMBL" id="MFD2546362.1"/>
    </source>
</evidence>
<keyword evidence="2" id="KW-1185">Reference proteome</keyword>
<protein>
    <submittedName>
        <fullName evidence="1">Uncharacterized protein</fullName>
    </submittedName>
</protein>
<organism evidence="1 2">
    <name type="scientific">Sphingobacterium suaedae</name>
    <dbReference type="NCBI Taxonomy" id="1686402"/>
    <lineage>
        <taxon>Bacteria</taxon>
        <taxon>Pseudomonadati</taxon>
        <taxon>Bacteroidota</taxon>
        <taxon>Sphingobacteriia</taxon>
        <taxon>Sphingobacteriales</taxon>
        <taxon>Sphingobacteriaceae</taxon>
        <taxon>Sphingobacterium</taxon>
    </lineage>
</organism>
<accession>A0ABW5KBV1</accession>
<dbReference type="RefSeq" id="WP_380900074.1">
    <property type="nucleotide sequence ID" value="NZ_JBHUEG010000002.1"/>
</dbReference>
<comment type="caution">
    <text evidence="1">The sequence shown here is derived from an EMBL/GenBank/DDBJ whole genome shotgun (WGS) entry which is preliminary data.</text>
</comment>
<dbReference type="EMBL" id="JBHULR010000001">
    <property type="protein sequence ID" value="MFD2546362.1"/>
    <property type="molecule type" value="Genomic_DNA"/>
</dbReference>
<evidence type="ECO:0000313" key="2">
    <source>
        <dbReference type="Proteomes" id="UP001597545"/>
    </source>
</evidence>
<name>A0ABW5KBV1_9SPHI</name>
<sequence>MPKVNFDLLLTPERLGDILKCKYLYHNSKHGWNISIKILLKAILQGLIKTNLHLQHAVYHEQRMLEGVAHCFVSIAHTFVDITCMQCDKQLTFVRSAPMIRARTAYVGE</sequence>
<reference evidence="2" key="1">
    <citation type="journal article" date="2019" name="Int. J. Syst. Evol. Microbiol.">
        <title>The Global Catalogue of Microorganisms (GCM) 10K type strain sequencing project: providing services to taxonomists for standard genome sequencing and annotation.</title>
        <authorList>
            <consortium name="The Broad Institute Genomics Platform"/>
            <consortium name="The Broad Institute Genome Sequencing Center for Infectious Disease"/>
            <person name="Wu L."/>
            <person name="Ma J."/>
        </authorList>
    </citation>
    <scope>NUCLEOTIDE SEQUENCE [LARGE SCALE GENOMIC DNA]</scope>
    <source>
        <strain evidence="2">KCTC 42662</strain>
    </source>
</reference>
<proteinExistence type="predicted"/>